<gene>
    <name evidence="4 8" type="primary">whiA</name>
    <name evidence="8" type="ORF">H8J70_11690</name>
</gene>
<evidence type="ECO:0000259" key="6">
    <source>
        <dbReference type="Pfam" id="PF10298"/>
    </source>
</evidence>
<dbReference type="SUPFAM" id="SSF55608">
    <property type="entry name" value="Homing endonucleases"/>
    <property type="match status" value="1"/>
</dbReference>
<keyword evidence="2 4" id="KW-0238">DNA-binding</keyword>
<dbReference type="PANTHER" id="PTHR37307:SF1">
    <property type="entry name" value="CELL DIVISION PROTEIN WHIA-RELATED"/>
    <property type="match status" value="1"/>
</dbReference>
<dbReference type="Proteomes" id="UP000606870">
    <property type="component" value="Unassembled WGS sequence"/>
</dbReference>
<feature type="domain" description="Sporulation transcription regulator WhiA N-terminal" evidence="6">
    <location>
        <begin position="20"/>
        <end position="105"/>
    </location>
</feature>
<dbReference type="InterPro" id="IPR039518">
    <property type="entry name" value="WhiA_LAGLIDADG_dom"/>
</dbReference>
<evidence type="ECO:0000256" key="1">
    <source>
        <dbReference type="ARBA" id="ARBA00022618"/>
    </source>
</evidence>
<reference evidence="8 9" key="1">
    <citation type="submission" date="2020-08" db="EMBL/GenBank/DDBJ databases">
        <authorList>
            <person name="Liu C."/>
            <person name="Sun Q."/>
        </authorList>
    </citation>
    <scope>NUCLEOTIDE SEQUENCE [LARGE SCALE GENOMIC DNA]</scope>
    <source>
        <strain evidence="8 9">NSJ-59</strain>
    </source>
</reference>
<dbReference type="Pfam" id="PF14527">
    <property type="entry name" value="LAGLIDADG_WhiA"/>
    <property type="match status" value="1"/>
</dbReference>
<evidence type="ECO:0000256" key="2">
    <source>
        <dbReference type="ARBA" id="ARBA00023125"/>
    </source>
</evidence>
<dbReference type="GO" id="GO:0003677">
    <property type="term" value="F:DNA binding"/>
    <property type="evidence" value="ECO:0007669"/>
    <property type="project" value="UniProtKB-KW"/>
</dbReference>
<evidence type="ECO:0000259" key="5">
    <source>
        <dbReference type="Pfam" id="PF02650"/>
    </source>
</evidence>
<organism evidence="8 9">
    <name type="scientific">Megasphaera hominis</name>
    <dbReference type="NCBI Taxonomy" id="159836"/>
    <lineage>
        <taxon>Bacteria</taxon>
        <taxon>Bacillati</taxon>
        <taxon>Bacillota</taxon>
        <taxon>Negativicutes</taxon>
        <taxon>Veillonellales</taxon>
        <taxon>Veillonellaceae</taxon>
        <taxon>Megasphaera</taxon>
    </lineage>
</organism>
<proteinExistence type="inferred from homology"/>
<dbReference type="InterPro" id="IPR003802">
    <property type="entry name" value="Sporulation_regulator_WhiA"/>
</dbReference>
<comment type="caution">
    <text evidence="8">The sequence shown here is derived from an EMBL/GenBank/DDBJ whole genome shotgun (WGS) entry which is preliminary data.</text>
</comment>
<evidence type="ECO:0000313" key="9">
    <source>
        <dbReference type="Proteomes" id="UP000606870"/>
    </source>
</evidence>
<comment type="function">
    <text evidence="4">Involved in cell division and chromosome segregation.</text>
</comment>
<dbReference type="HAMAP" id="MF_01420">
    <property type="entry name" value="HTH_type_WhiA"/>
    <property type="match status" value="1"/>
</dbReference>
<protein>
    <recommendedName>
        <fullName evidence="4">Probable cell division protein WhiA</fullName>
    </recommendedName>
</protein>
<keyword evidence="9" id="KW-1185">Reference proteome</keyword>
<evidence type="ECO:0000313" key="8">
    <source>
        <dbReference type="EMBL" id="MBC3537901.1"/>
    </source>
</evidence>
<dbReference type="InterPro" id="IPR018478">
    <property type="entry name" value="Sporu_reg_WhiA_N_dom"/>
</dbReference>
<accession>A0ABR6VKT8</accession>
<sequence length="315" mass="34979">MSFAEEVKNEVAHMDSEDAACRTAELAALLCMGGSLILGSGGAVGLEFSTANNAVARRALSMWRKSFSIRPEVLVRQGLRLRKKNYYILRVPPSAASTACLQELDLFPASEALQGMALRRDDCRRALLRGAFMGGGSVNRPQGDYHLELVTENKGFARLLLKLMHHFHLSAKMTDRKGAYLVYIKDGNGVSTFLQQIGADQAYLKFESVRVIKDMRNNVNRVVNCETANLQKTVDAAVRQTRDIEVIRQSGKYQKLSLRLQEAAELRLANPEATMGELAAMSGLTKSGLSHRFKKIADIAKEIEELHHEENKDLT</sequence>
<dbReference type="InterPro" id="IPR023054">
    <property type="entry name" value="Sporulation_regulator_WhiA_C"/>
</dbReference>
<dbReference type="NCBIfam" id="TIGR00647">
    <property type="entry name" value="DNA_bind_WhiA"/>
    <property type="match status" value="1"/>
</dbReference>
<keyword evidence="1 4" id="KW-0132">Cell division</keyword>
<dbReference type="Pfam" id="PF10298">
    <property type="entry name" value="WhiA_N"/>
    <property type="match status" value="1"/>
</dbReference>
<evidence type="ECO:0000256" key="4">
    <source>
        <dbReference type="HAMAP-Rule" id="MF_01420"/>
    </source>
</evidence>
<dbReference type="Gene3D" id="3.10.28.10">
    <property type="entry name" value="Homing endonucleases"/>
    <property type="match status" value="1"/>
</dbReference>
<dbReference type="InterPro" id="IPR027434">
    <property type="entry name" value="Homing_endonucl"/>
</dbReference>
<dbReference type="EMBL" id="JACOGK010000049">
    <property type="protein sequence ID" value="MBC3537901.1"/>
    <property type="molecule type" value="Genomic_DNA"/>
</dbReference>
<dbReference type="RefSeq" id="WP_186504469.1">
    <property type="nucleotide sequence ID" value="NZ_JACOGK010000049.1"/>
</dbReference>
<feature type="domain" description="WhiA LAGLIDADG-like" evidence="7">
    <location>
        <begin position="125"/>
        <end position="216"/>
    </location>
</feature>
<name>A0ABR6VKT8_9FIRM</name>
<dbReference type="Pfam" id="PF02650">
    <property type="entry name" value="HTH_WhiA"/>
    <property type="match status" value="1"/>
</dbReference>
<dbReference type="PANTHER" id="PTHR37307">
    <property type="entry name" value="CELL DIVISION PROTEIN WHIA-RELATED"/>
    <property type="match status" value="1"/>
</dbReference>
<feature type="domain" description="Sporulation regulator WhiA C-terminal" evidence="5">
    <location>
        <begin position="219"/>
        <end position="300"/>
    </location>
</feature>
<evidence type="ECO:0000256" key="3">
    <source>
        <dbReference type="ARBA" id="ARBA00023306"/>
    </source>
</evidence>
<evidence type="ECO:0000259" key="7">
    <source>
        <dbReference type="Pfam" id="PF14527"/>
    </source>
</evidence>
<comment type="similarity">
    <text evidence="4">Belongs to the WhiA family.</text>
</comment>
<keyword evidence="3 4" id="KW-0131">Cell cycle</keyword>